<sequence length="65" mass="6980">MSGQDLERDGELSAGDGARADVEAYNEPEGTGLVEYLKGEMGEGSAVYGMLKEAEERQGREVELV</sequence>
<accession>A0A3N4HK16</accession>
<evidence type="ECO:0000313" key="2">
    <source>
        <dbReference type="EMBL" id="RPA73627.1"/>
    </source>
</evidence>
<dbReference type="Proteomes" id="UP000275078">
    <property type="component" value="Unassembled WGS sequence"/>
</dbReference>
<name>A0A3N4HK16_ASCIM</name>
<keyword evidence="3" id="KW-1185">Reference proteome</keyword>
<proteinExistence type="predicted"/>
<organism evidence="2 3">
    <name type="scientific">Ascobolus immersus RN42</name>
    <dbReference type="NCBI Taxonomy" id="1160509"/>
    <lineage>
        <taxon>Eukaryota</taxon>
        <taxon>Fungi</taxon>
        <taxon>Dikarya</taxon>
        <taxon>Ascomycota</taxon>
        <taxon>Pezizomycotina</taxon>
        <taxon>Pezizomycetes</taxon>
        <taxon>Pezizales</taxon>
        <taxon>Ascobolaceae</taxon>
        <taxon>Ascobolus</taxon>
    </lineage>
</organism>
<dbReference type="EMBL" id="ML119815">
    <property type="protein sequence ID" value="RPA73627.1"/>
    <property type="molecule type" value="Genomic_DNA"/>
</dbReference>
<dbReference type="AlphaFoldDB" id="A0A3N4HK16"/>
<gene>
    <name evidence="2" type="ORF">BJ508DRAFT_333935</name>
</gene>
<reference evidence="2 3" key="1">
    <citation type="journal article" date="2018" name="Nat. Ecol. Evol.">
        <title>Pezizomycetes genomes reveal the molecular basis of ectomycorrhizal truffle lifestyle.</title>
        <authorList>
            <person name="Murat C."/>
            <person name="Payen T."/>
            <person name="Noel B."/>
            <person name="Kuo A."/>
            <person name="Morin E."/>
            <person name="Chen J."/>
            <person name="Kohler A."/>
            <person name="Krizsan K."/>
            <person name="Balestrini R."/>
            <person name="Da Silva C."/>
            <person name="Montanini B."/>
            <person name="Hainaut M."/>
            <person name="Levati E."/>
            <person name="Barry K.W."/>
            <person name="Belfiori B."/>
            <person name="Cichocki N."/>
            <person name="Clum A."/>
            <person name="Dockter R.B."/>
            <person name="Fauchery L."/>
            <person name="Guy J."/>
            <person name="Iotti M."/>
            <person name="Le Tacon F."/>
            <person name="Lindquist E.A."/>
            <person name="Lipzen A."/>
            <person name="Malagnac F."/>
            <person name="Mello A."/>
            <person name="Molinier V."/>
            <person name="Miyauchi S."/>
            <person name="Poulain J."/>
            <person name="Riccioni C."/>
            <person name="Rubini A."/>
            <person name="Sitrit Y."/>
            <person name="Splivallo R."/>
            <person name="Traeger S."/>
            <person name="Wang M."/>
            <person name="Zifcakova L."/>
            <person name="Wipf D."/>
            <person name="Zambonelli A."/>
            <person name="Paolocci F."/>
            <person name="Nowrousian M."/>
            <person name="Ottonello S."/>
            <person name="Baldrian P."/>
            <person name="Spatafora J.W."/>
            <person name="Henrissat B."/>
            <person name="Nagy L.G."/>
            <person name="Aury J.M."/>
            <person name="Wincker P."/>
            <person name="Grigoriev I.V."/>
            <person name="Bonfante P."/>
            <person name="Martin F.M."/>
        </authorList>
    </citation>
    <scope>NUCLEOTIDE SEQUENCE [LARGE SCALE GENOMIC DNA]</scope>
    <source>
        <strain evidence="2 3">RN42</strain>
    </source>
</reference>
<feature type="region of interest" description="Disordered" evidence="1">
    <location>
        <begin position="1"/>
        <end position="29"/>
    </location>
</feature>
<protein>
    <submittedName>
        <fullName evidence="2">Uncharacterized protein</fullName>
    </submittedName>
</protein>
<evidence type="ECO:0000256" key="1">
    <source>
        <dbReference type="SAM" id="MobiDB-lite"/>
    </source>
</evidence>
<feature type="compositionally biased region" description="Basic and acidic residues" evidence="1">
    <location>
        <begin position="1"/>
        <end position="11"/>
    </location>
</feature>
<evidence type="ECO:0000313" key="3">
    <source>
        <dbReference type="Proteomes" id="UP000275078"/>
    </source>
</evidence>